<organism evidence="1 2">
    <name type="scientific">Gimesia algae</name>
    <dbReference type="NCBI Taxonomy" id="2527971"/>
    <lineage>
        <taxon>Bacteria</taxon>
        <taxon>Pseudomonadati</taxon>
        <taxon>Planctomycetota</taxon>
        <taxon>Planctomycetia</taxon>
        <taxon>Planctomycetales</taxon>
        <taxon>Planctomycetaceae</taxon>
        <taxon>Gimesia</taxon>
    </lineage>
</organism>
<evidence type="ECO:0000313" key="1">
    <source>
        <dbReference type="EMBL" id="QDT93271.1"/>
    </source>
</evidence>
<dbReference type="KEGG" id="gax:Pan161_49490"/>
<evidence type="ECO:0000313" key="2">
    <source>
        <dbReference type="Proteomes" id="UP000316855"/>
    </source>
</evidence>
<keyword evidence="2" id="KW-1185">Reference proteome</keyword>
<dbReference type="EMBL" id="CP036343">
    <property type="protein sequence ID" value="QDT93271.1"/>
    <property type="molecule type" value="Genomic_DNA"/>
</dbReference>
<reference evidence="1 2" key="1">
    <citation type="submission" date="2019-02" db="EMBL/GenBank/DDBJ databases">
        <title>Deep-cultivation of Planctomycetes and their phenomic and genomic characterization uncovers novel biology.</title>
        <authorList>
            <person name="Wiegand S."/>
            <person name="Jogler M."/>
            <person name="Boedeker C."/>
            <person name="Pinto D."/>
            <person name="Vollmers J."/>
            <person name="Rivas-Marin E."/>
            <person name="Kohn T."/>
            <person name="Peeters S.H."/>
            <person name="Heuer A."/>
            <person name="Rast P."/>
            <person name="Oberbeckmann S."/>
            <person name="Bunk B."/>
            <person name="Jeske O."/>
            <person name="Meyerdierks A."/>
            <person name="Storesund J.E."/>
            <person name="Kallscheuer N."/>
            <person name="Luecker S."/>
            <person name="Lage O.M."/>
            <person name="Pohl T."/>
            <person name="Merkel B.J."/>
            <person name="Hornburger P."/>
            <person name="Mueller R.-W."/>
            <person name="Bruemmer F."/>
            <person name="Labrenz M."/>
            <person name="Spormann A.M."/>
            <person name="Op den Camp H."/>
            <person name="Overmann J."/>
            <person name="Amann R."/>
            <person name="Jetten M.S.M."/>
            <person name="Mascher T."/>
            <person name="Medema M.H."/>
            <person name="Devos D.P."/>
            <person name="Kaster A.-K."/>
            <person name="Ovreas L."/>
            <person name="Rohde M."/>
            <person name="Galperin M.Y."/>
            <person name="Jogler C."/>
        </authorList>
    </citation>
    <scope>NUCLEOTIDE SEQUENCE [LARGE SCALE GENOMIC DNA]</scope>
    <source>
        <strain evidence="1 2">Pan161</strain>
    </source>
</reference>
<accession>A0A517VJS0</accession>
<dbReference type="AlphaFoldDB" id="A0A517VJS0"/>
<gene>
    <name evidence="1" type="ORF">Pan161_49490</name>
</gene>
<dbReference type="Proteomes" id="UP000316855">
    <property type="component" value="Chromosome"/>
</dbReference>
<sequence length="33" mass="3749">MNIYKGLIAGLLGAHQLVIHRCNIFVDRIQDAR</sequence>
<protein>
    <submittedName>
        <fullName evidence="1">Uncharacterized protein</fullName>
    </submittedName>
</protein>
<proteinExistence type="predicted"/>
<name>A0A517VJS0_9PLAN</name>